<accession>A0ABQ8KWU1</accession>
<evidence type="ECO:0000256" key="5">
    <source>
        <dbReference type="ARBA" id="ARBA00023002"/>
    </source>
</evidence>
<dbReference type="Proteomes" id="UP000814176">
    <property type="component" value="Unassembled WGS sequence"/>
</dbReference>
<evidence type="ECO:0000256" key="2">
    <source>
        <dbReference type="ARBA" id="ARBA00007801"/>
    </source>
</evidence>
<keyword evidence="9" id="KW-0503">Monooxygenase</keyword>
<dbReference type="InterPro" id="IPR036188">
    <property type="entry name" value="FAD/NAD-bd_sf"/>
</dbReference>
<protein>
    <submittedName>
        <fullName evidence="9">Monooxygenase</fullName>
    </submittedName>
</protein>
<evidence type="ECO:0000313" key="10">
    <source>
        <dbReference type="Proteomes" id="UP000814176"/>
    </source>
</evidence>
<evidence type="ECO:0000256" key="4">
    <source>
        <dbReference type="ARBA" id="ARBA00022827"/>
    </source>
</evidence>
<gene>
    <name evidence="9" type="ORF">C8Q71DRAFT_9586</name>
</gene>
<keyword evidence="3" id="KW-0285">Flavoprotein</keyword>
<keyword evidence="5" id="KW-0560">Oxidoreductase</keyword>
<evidence type="ECO:0000256" key="3">
    <source>
        <dbReference type="ARBA" id="ARBA00022630"/>
    </source>
</evidence>
<dbReference type="InterPro" id="IPR050641">
    <property type="entry name" value="RIFMO-like"/>
</dbReference>
<dbReference type="SUPFAM" id="SSF52833">
    <property type="entry name" value="Thioredoxin-like"/>
    <property type="match status" value="1"/>
</dbReference>
<dbReference type="Gene3D" id="3.30.70.2450">
    <property type="match status" value="1"/>
</dbReference>
<organism evidence="9 10">
    <name type="scientific">Rhodofomes roseus</name>
    <dbReference type="NCBI Taxonomy" id="34475"/>
    <lineage>
        <taxon>Eukaryota</taxon>
        <taxon>Fungi</taxon>
        <taxon>Dikarya</taxon>
        <taxon>Basidiomycota</taxon>
        <taxon>Agaricomycotina</taxon>
        <taxon>Agaricomycetes</taxon>
        <taxon>Polyporales</taxon>
        <taxon>Rhodofomes</taxon>
    </lineage>
</organism>
<dbReference type="PANTHER" id="PTHR43004">
    <property type="entry name" value="TRK SYSTEM POTASSIUM UPTAKE PROTEIN"/>
    <property type="match status" value="1"/>
</dbReference>
<feature type="compositionally biased region" description="Basic and acidic residues" evidence="6">
    <location>
        <begin position="416"/>
        <end position="426"/>
    </location>
</feature>
<dbReference type="Gene3D" id="3.50.50.60">
    <property type="entry name" value="FAD/NAD(P)-binding domain"/>
    <property type="match status" value="1"/>
</dbReference>
<name>A0ABQ8KWU1_9APHY</name>
<reference evidence="9 10" key="1">
    <citation type="journal article" date="2021" name="Environ. Microbiol.">
        <title>Gene family expansions and transcriptome signatures uncover fungal adaptations to wood decay.</title>
        <authorList>
            <person name="Hage H."/>
            <person name="Miyauchi S."/>
            <person name="Viragh M."/>
            <person name="Drula E."/>
            <person name="Min B."/>
            <person name="Chaduli D."/>
            <person name="Navarro D."/>
            <person name="Favel A."/>
            <person name="Norest M."/>
            <person name="Lesage-Meessen L."/>
            <person name="Balint B."/>
            <person name="Merenyi Z."/>
            <person name="de Eugenio L."/>
            <person name="Morin E."/>
            <person name="Martinez A.T."/>
            <person name="Baldrian P."/>
            <person name="Stursova M."/>
            <person name="Martinez M.J."/>
            <person name="Novotny C."/>
            <person name="Magnuson J.K."/>
            <person name="Spatafora J.W."/>
            <person name="Maurice S."/>
            <person name="Pangilinan J."/>
            <person name="Andreopoulos W."/>
            <person name="LaButti K."/>
            <person name="Hundley H."/>
            <person name="Na H."/>
            <person name="Kuo A."/>
            <person name="Barry K."/>
            <person name="Lipzen A."/>
            <person name="Henrissat B."/>
            <person name="Riley R."/>
            <person name="Ahrendt S."/>
            <person name="Nagy L.G."/>
            <person name="Grigoriev I.V."/>
            <person name="Martin F."/>
            <person name="Rosso M.N."/>
        </authorList>
    </citation>
    <scope>NUCLEOTIDE SEQUENCE [LARGE SCALE GENOMIC DNA]</scope>
    <source>
        <strain evidence="9 10">CIRM-BRFM 1785</strain>
    </source>
</reference>
<feature type="domain" description="FAD-binding" evidence="8">
    <location>
        <begin position="7"/>
        <end position="358"/>
    </location>
</feature>
<dbReference type="GeneID" id="72009951"/>
<evidence type="ECO:0000256" key="6">
    <source>
        <dbReference type="SAM" id="MobiDB-lite"/>
    </source>
</evidence>
<dbReference type="PANTHER" id="PTHR43004:SF19">
    <property type="entry name" value="BINDING MONOOXYGENASE, PUTATIVE (JCVI)-RELATED"/>
    <property type="match status" value="1"/>
</dbReference>
<feature type="transmembrane region" description="Helical" evidence="7">
    <location>
        <begin position="6"/>
        <end position="26"/>
    </location>
</feature>
<comment type="caution">
    <text evidence="9">The sequence shown here is derived from an EMBL/GenBank/DDBJ whole genome shotgun (WGS) entry which is preliminary data.</text>
</comment>
<evidence type="ECO:0000256" key="1">
    <source>
        <dbReference type="ARBA" id="ARBA00001974"/>
    </source>
</evidence>
<comment type="cofactor">
    <cofactor evidence="1">
        <name>FAD</name>
        <dbReference type="ChEBI" id="CHEBI:57692"/>
    </cofactor>
</comment>
<dbReference type="InterPro" id="IPR038220">
    <property type="entry name" value="PHOX_C_sf"/>
</dbReference>
<dbReference type="GO" id="GO:0004497">
    <property type="term" value="F:monooxygenase activity"/>
    <property type="evidence" value="ECO:0007669"/>
    <property type="project" value="UniProtKB-KW"/>
</dbReference>
<dbReference type="SUPFAM" id="SSF51905">
    <property type="entry name" value="FAD/NAD(P)-binding domain"/>
    <property type="match status" value="1"/>
</dbReference>
<sequence length="557" mass="60586">MSNTSPVPILIAGAGPTGLILALTLLQNGIPVRIIDKDANRNPGQRGAGLQPRTLDLFHFLEVIDDVLAKALLIMPGHQYKLPGGVEILKVVIMTSIVEPTPSIPYNNAKLLGQYNTEAILRSHIERLGGKVEYGTELRSFVQYPDRVEALLATKNGEAEKIETVVTHWLVGSDGGRSAVRKQLNLSFIGETRTEGQWKAVLGLVETQGLGTDYWHQWGDINTAGVMMMPTERPGWFSFMLKAAADEEKLLVDRDALVEVLYKQVGRKDLVFGQVEALSLYRPNIRVVDKFSEGRVFLAGDAAHVHSPAGGQGLNSGAQDSFNLAWKLSLVEKGLASPSLLATYTEERLPVIAAMLQKSTKLYDAMLKNAEDGWKRGGDLKMLGINYRWSSIVVDERTPKAESPNDVNPYGSGNDSELRAGDRAPEAPDLVPVRTGEADGATSLFNVFRPMHHTVLLFNLPAEEMEQLLQAAQKYQAGSVKTVLVFPQGTSDPHIAGQPDLVVVDKGGHAYAGYLVSPEKPTIVIVRPDGVIGGIAYGLKGFETYFRGVFSVIGDAL</sequence>
<dbReference type="PRINTS" id="PR00420">
    <property type="entry name" value="RNGMNOXGNASE"/>
</dbReference>
<evidence type="ECO:0000256" key="7">
    <source>
        <dbReference type="SAM" id="Phobius"/>
    </source>
</evidence>
<keyword evidence="7" id="KW-0812">Transmembrane</keyword>
<dbReference type="InterPro" id="IPR036249">
    <property type="entry name" value="Thioredoxin-like_sf"/>
</dbReference>
<feature type="region of interest" description="Disordered" evidence="6">
    <location>
        <begin position="398"/>
        <end position="432"/>
    </location>
</feature>
<dbReference type="EMBL" id="JADCUA010000001">
    <property type="protein sequence ID" value="KAH9843676.1"/>
    <property type="molecule type" value="Genomic_DNA"/>
</dbReference>
<keyword evidence="7" id="KW-0472">Membrane</keyword>
<evidence type="ECO:0000259" key="8">
    <source>
        <dbReference type="Pfam" id="PF01494"/>
    </source>
</evidence>
<evidence type="ECO:0000313" key="9">
    <source>
        <dbReference type="EMBL" id="KAH9843676.1"/>
    </source>
</evidence>
<dbReference type="Gene3D" id="3.40.30.20">
    <property type="match status" value="1"/>
</dbReference>
<keyword evidence="4" id="KW-0274">FAD</keyword>
<proteinExistence type="inferred from homology"/>
<dbReference type="InterPro" id="IPR002938">
    <property type="entry name" value="FAD-bd"/>
</dbReference>
<comment type="similarity">
    <text evidence="2">Belongs to the PheA/TfdB FAD monooxygenase family.</text>
</comment>
<dbReference type="Pfam" id="PF01494">
    <property type="entry name" value="FAD_binding_3"/>
    <property type="match status" value="1"/>
</dbReference>
<keyword evidence="7" id="KW-1133">Transmembrane helix</keyword>
<dbReference type="RefSeq" id="XP_047784486.1">
    <property type="nucleotide sequence ID" value="XM_047929219.1"/>
</dbReference>
<keyword evidence="10" id="KW-1185">Reference proteome</keyword>